<sequence>ALIRYLQLPSKSDAQIHTRPTSERFRQKSSTATGLLSKPDEEVVVSGRYQSTLFFMRSMYHSDFAPLWCTKEMSLQLSTQAAHQNR</sequence>
<gene>
    <name evidence="1" type="ORF">CUNI_LOCUS17298</name>
</gene>
<proteinExistence type="predicted"/>
<dbReference type="Proteomes" id="UP000678393">
    <property type="component" value="Unassembled WGS sequence"/>
</dbReference>
<dbReference type="AlphaFoldDB" id="A0A8S3ZUV8"/>
<protein>
    <submittedName>
        <fullName evidence="1">Uncharacterized protein</fullName>
    </submittedName>
</protein>
<evidence type="ECO:0000313" key="2">
    <source>
        <dbReference type="Proteomes" id="UP000678393"/>
    </source>
</evidence>
<evidence type="ECO:0000313" key="1">
    <source>
        <dbReference type="EMBL" id="CAG5131740.1"/>
    </source>
</evidence>
<name>A0A8S3ZUV8_9EUPU</name>
<accession>A0A8S3ZUV8</accession>
<reference evidence="1" key="1">
    <citation type="submission" date="2021-04" db="EMBL/GenBank/DDBJ databases">
        <authorList>
            <consortium name="Molecular Ecology Group"/>
        </authorList>
    </citation>
    <scope>NUCLEOTIDE SEQUENCE</scope>
</reference>
<dbReference type="EMBL" id="CAJHNH020004835">
    <property type="protein sequence ID" value="CAG5131740.1"/>
    <property type="molecule type" value="Genomic_DNA"/>
</dbReference>
<feature type="non-terminal residue" evidence="1">
    <location>
        <position position="1"/>
    </location>
</feature>
<feature type="non-terminal residue" evidence="1">
    <location>
        <position position="86"/>
    </location>
</feature>
<comment type="caution">
    <text evidence="1">The sequence shown here is derived from an EMBL/GenBank/DDBJ whole genome shotgun (WGS) entry which is preliminary data.</text>
</comment>
<keyword evidence="2" id="KW-1185">Reference proteome</keyword>
<organism evidence="1 2">
    <name type="scientific">Candidula unifasciata</name>
    <dbReference type="NCBI Taxonomy" id="100452"/>
    <lineage>
        <taxon>Eukaryota</taxon>
        <taxon>Metazoa</taxon>
        <taxon>Spiralia</taxon>
        <taxon>Lophotrochozoa</taxon>
        <taxon>Mollusca</taxon>
        <taxon>Gastropoda</taxon>
        <taxon>Heterobranchia</taxon>
        <taxon>Euthyneura</taxon>
        <taxon>Panpulmonata</taxon>
        <taxon>Eupulmonata</taxon>
        <taxon>Stylommatophora</taxon>
        <taxon>Helicina</taxon>
        <taxon>Helicoidea</taxon>
        <taxon>Geomitridae</taxon>
        <taxon>Candidula</taxon>
    </lineage>
</organism>